<dbReference type="AlphaFoldDB" id="A0AAQ1MBM9"/>
<dbReference type="Proteomes" id="UP000184089">
    <property type="component" value="Unassembled WGS sequence"/>
</dbReference>
<reference evidence="7 10" key="3">
    <citation type="journal article" date="2019" name="Nat. Med.">
        <title>A library of human gut bacterial isolates paired with longitudinal multiomics data enables mechanistic microbiome research.</title>
        <authorList>
            <person name="Poyet M."/>
            <person name="Groussin M."/>
            <person name="Gibbons S.M."/>
            <person name="Avila-Pacheco J."/>
            <person name="Jiang X."/>
            <person name="Kearney S.M."/>
            <person name="Perrotta A.R."/>
            <person name="Berdy B."/>
            <person name="Zhao S."/>
            <person name="Lieberman T.D."/>
            <person name="Swanson P.K."/>
            <person name="Smith M."/>
            <person name="Roesemann S."/>
            <person name="Alexander J.E."/>
            <person name="Rich S.A."/>
            <person name="Livny J."/>
            <person name="Vlamakis H."/>
            <person name="Clish C."/>
            <person name="Bullock K."/>
            <person name="Deik A."/>
            <person name="Scott J."/>
            <person name="Pierce K.A."/>
            <person name="Xavier R.J."/>
            <person name="Alm E.J."/>
        </authorList>
    </citation>
    <scope>NUCLEOTIDE SEQUENCE [LARGE SCALE GENOMIC DNA]</scope>
    <source>
        <strain evidence="7 10">BIOML-A2</strain>
    </source>
</reference>
<keyword evidence="1" id="KW-1003">Cell membrane</keyword>
<dbReference type="InterPro" id="IPR006059">
    <property type="entry name" value="SBP"/>
</dbReference>
<evidence type="ECO:0000313" key="7">
    <source>
        <dbReference type="EMBL" id="MZL69480.1"/>
    </source>
</evidence>
<evidence type="ECO:0000313" key="9">
    <source>
        <dbReference type="Proteomes" id="UP000184089"/>
    </source>
</evidence>
<evidence type="ECO:0000313" key="10">
    <source>
        <dbReference type="Proteomes" id="UP000474718"/>
    </source>
</evidence>
<dbReference type="SUPFAM" id="SSF53850">
    <property type="entry name" value="Periplasmic binding protein-like II"/>
    <property type="match status" value="1"/>
</dbReference>
<name>A0AAQ1MBM9_9FIRM</name>
<evidence type="ECO:0000256" key="1">
    <source>
        <dbReference type="ARBA" id="ARBA00022475"/>
    </source>
</evidence>
<sequence>MNRRKRALALLVSLALAVAAFSGCSDGPGENRVFPSGRGEERGCELTFFGFKYEALNVTAIEDALHGYMDEHPETNISYDGIKSPEYFEVLSKRLATGNGDDIFMVDHERALELGAQGKLADLSDLSTLDRFSGLAKSQMYAGDTLYYIPTSISAFGLYCNLDLLKEHGQKVPENLAEFEAVCDYFVGQGITPIVANNDISLKTVAIAKAMLPVYQSEDPVAAIGRFNSGEANLAEALRPGFSFVEEMLSRGWVDKEEARDTAKTKDDLILFAGGERPFMLTGAWATPRLRECSPDFSFEVRPYPIAEDGSVLVVNVDTRVSVNADSPHLEEAKRFVEYLTQPDALWEFVDSQSSFSPLDENRLAEDKAIQSIGPYLTNGRCVLGADDNLQLPIWDVTRQCIAGMLEGDGAESAVSRMEELISQ</sequence>
<dbReference type="EMBL" id="FQVY01000001">
    <property type="protein sequence ID" value="SHF75767.1"/>
    <property type="molecule type" value="Genomic_DNA"/>
</dbReference>
<evidence type="ECO:0000256" key="6">
    <source>
        <dbReference type="SAM" id="SignalP"/>
    </source>
</evidence>
<feature type="chain" id="PRO_5043046613" evidence="6">
    <location>
        <begin position="23"/>
        <end position="424"/>
    </location>
</feature>
<dbReference type="Gene3D" id="3.40.190.10">
    <property type="entry name" value="Periplasmic binding protein-like II"/>
    <property type="match status" value="2"/>
</dbReference>
<dbReference type="EMBL" id="WWVX01000004">
    <property type="protein sequence ID" value="MZL69480.1"/>
    <property type="molecule type" value="Genomic_DNA"/>
</dbReference>
<organism evidence="8 9">
    <name type="scientific">Bittarella massiliensis</name>
    <name type="common">ex Durand et al. 2017</name>
    <dbReference type="NCBI Taxonomy" id="1720313"/>
    <lineage>
        <taxon>Bacteria</taxon>
        <taxon>Bacillati</taxon>
        <taxon>Bacillota</taxon>
        <taxon>Clostridia</taxon>
        <taxon>Eubacteriales</taxon>
        <taxon>Oscillospiraceae</taxon>
        <taxon>Bittarella (ex Durand et al. 2017)</taxon>
    </lineage>
</organism>
<evidence type="ECO:0000256" key="2">
    <source>
        <dbReference type="ARBA" id="ARBA00022729"/>
    </source>
</evidence>
<gene>
    <name evidence="7" type="ORF">GT747_06875</name>
    <name evidence="8" type="ORF">SAMN05444424_0580</name>
</gene>
<accession>A0AAQ1MBM9</accession>
<proteinExistence type="predicted"/>
<evidence type="ECO:0000256" key="3">
    <source>
        <dbReference type="ARBA" id="ARBA00023136"/>
    </source>
</evidence>
<feature type="signal peptide" evidence="6">
    <location>
        <begin position="1"/>
        <end position="22"/>
    </location>
</feature>
<dbReference type="PROSITE" id="PS51257">
    <property type="entry name" value="PROKAR_LIPOPROTEIN"/>
    <property type="match status" value="1"/>
</dbReference>
<dbReference type="PANTHER" id="PTHR43649:SF33">
    <property type="entry name" value="POLYGALACTURONAN_RHAMNOGALACTURONAN-BINDING PROTEIN YTCQ"/>
    <property type="match status" value="1"/>
</dbReference>
<keyword evidence="5" id="KW-0449">Lipoprotein</keyword>
<dbReference type="RefSeq" id="WP_021659145.1">
    <property type="nucleotide sequence ID" value="NZ_FQVY01000001.1"/>
</dbReference>
<keyword evidence="10" id="KW-1185">Reference proteome</keyword>
<keyword evidence="3" id="KW-0472">Membrane</keyword>
<keyword evidence="4" id="KW-0564">Palmitate</keyword>
<dbReference type="InterPro" id="IPR050490">
    <property type="entry name" value="Bact_solute-bd_prot1"/>
</dbReference>
<reference evidence="8" key="1">
    <citation type="submission" date="2016-11" db="EMBL/GenBank/DDBJ databases">
        <authorList>
            <person name="Varghese N."/>
            <person name="Submissions S."/>
        </authorList>
    </citation>
    <scope>NUCLEOTIDE SEQUENCE</scope>
    <source>
        <strain evidence="8">DSM 4029</strain>
    </source>
</reference>
<evidence type="ECO:0000313" key="8">
    <source>
        <dbReference type="EMBL" id="SHF75767.1"/>
    </source>
</evidence>
<comment type="caution">
    <text evidence="8">The sequence shown here is derived from an EMBL/GenBank/DDBJ whole genome shotgun (WGS) entry which is preliminary data.</text>
</comment>
<dbReference type="PANTHER" id="PTHR43649">
    <property type="entry name" value="ARABINOSE-BINDING PROTEIN-RELATED"/>
    <property type="match status" value="1"/>
</dbReference>
<protein>
    <submittedName>
        <fullName evidence="8">Carbohydrate ABC transporter substrate-binding protein, CUT1 family</fullName>
    </submittedName>
    <submittedName>
        <fullName evidence="7">Extracellular solute-binding protein</fullName>
    </submittedName>
</protein>
<dbReference type="Pfam" id="PF13416">
    <property type="entry name" value="SBP_bac_8"/>
    <property type="match status" value="1"/>
</dbReference>
<dbReference type="Proteomes" id="UP000474718">
    <property type="component" value="Unassembled WGS sequence"/>
</dbReference>
<keyword evidence="2 6" id="KW-0732">Signal</keyword>
<evidence type="ECO:0000256" key="5">
    <source>
        <dbReference type="ARBA" id="ARBA00023288"/>
    </source>
</evidence>
<evidence type="ECO:0000256" key="4">
    <source>
        <dbReference type="ARBA" id="ARBA00023139"/>
    </source>
</evidence>
<reference evidence="9" key="2">
    <citation type="submission" date="2016-11" db="EMBL/GenBank/DDBJ databases">
        <authorList>
            <person name="Jaros S."/>
            <person name="Januszkiewicz K."/>
            <person name="Wedrychowicz H."/>
        </authorList>
    </citation>
    <scope>NUCLEOTIDE SEQUENCE [LARGE SCALE GENOMIC DNA]</scope>
    <source>
        <strain evidence="9">DSM 4029</strain>
    </source>
</reference>